<evidence type="ECO:0000313" key="1">
    <source>
        <dbReference type="EMBL" id="QDV85596.1"/>
    </source>
</evidence>
<name>A0ABX5XWB7_9BACT</name>
<sequence length="88" mass="9910">MISRLARAYGPKLKETTLHWAALLDRHQLTRASAMIKSTARQVFRCGGEFVDDVKRLDGACYNTDSATIRSRYGKHVSTYHSAVPRSL</sequence>
<keyword evidence="2" id="KW-1185">Reference proteome</keyword>
<evidence type="ECO:0000313" key="2">
    <source>
        <dbReference type="Proteomes" id="UP000318081"/>
    </source>
</evidence>
<dbReference type="EMBL" id="CP036432">
    <property type="protein sequence ID" value="QDV85596.1"/>
    <property type="molecule type" value="Genomic_DNA"/>
</dbReference>
<reference evidence="1 2" key="1">
    <citation type="submission" date="2019-02" db="EMBL/GenBank/DDBJ databases">
        <title>Deep-cultivation of Planctomycetes and their phenomic and genomic characterization uncovers novel biology.</title>
        <authorList>
            <person name="Wiegand S."/>
            <person name="Jogler M."/>
            <person name="Boedeker C."/>
            <person name="Pinto D."/>
            <person name="Vollmers J."/>
            <person name="Rivas-Marin E."/>
            <person name="Kohn T."/>
            <person name="Peeters S.H."/>
            <person name="Heuer A."/>
            <person name="Rast P."/>
            <person name="Oberbeckmann S."/>
            <person name="Bunk B."/>
            <person name="Jeske O."/>
            <person name="Meyerdierks A."/>
            <person name="Storesund J.E."/>
            <person name="Kallscheuer N."/>
            <person name="Luecker S."/>
            <person name="Lage O.M."/>
            <person name="Pohl T."/>
            <person name="Merkel B.J."/>
            <person name="Hornburger P."/>
            <person name="Mueller R.-W."/>
            <person name="Bruemmer F."/>
            <person name="Labrenz M."/>
            <person name="Spormann A.M."/>
            <person name="Op den Camp H."/>
            <person name="Overmann J."/>
            <person name="Amann R."/>
            <person name="Jetten M.S.M."/>
            <person name="Mascher T."/>
            <person name="Medema M.H."/>
            <person name="Devos D.P."/>
            <person name="Kaster A.-K."/>
            <person name="Ovreas L."/>
            <person name="Rohde M."/>
            <person name="Galperin M.Y."/>
            <person name="Jogler C."/>
        </authorList>
    </citation>
    <scope>NUCLEOTIDE SEQUENCE [LARGE SCALE GENOMIC DNA]</scope>
    <source>
        <strain evidence="1 2">TBK1r</strain>
    </source>
</reference>
<protein>
    <submittedName>
        <fullName evidence="1">Uncharacterized protein</fullName>
    </submittedName>
</protein>
<gene>
    <name evidence="1" type="ORF">TBK1r_46110</name>
</gene>
<organism evidence="1 2">
    <name type="scientific">Stieleria magnilauensis</name>
    <dbReference type="NCBI Taxonomy" id="2527963"/>
    <lineage>
        <taxon>Bacteria</taxon>
        <taxon>Pseudomonadati</taxon>
        <taxon>Planctomycetota</taxon>
        <taxon>Planctomycetia</taxon>
        <taxon>Pirellulales</taxon>
        <taxon>Pirellulaceae</taxon>
        <taxon>Stieleria</taxon>
    </lineage>
</organism>
<accession>A0ABX5XWB7</accession>
<proteinExistence type="predicted"/>
<dbReference type="Proteomes" id="UP000318081">
    <property type="component" value="Chromosome"/>
</dbReference>